<sequence length="195" mass="22766">MQLDINKLYETYLTLHIPNPFTLAQIGERLIKQYAAKQITKEKFIECYDPSFPEDLYADFHTVVTVYIFRDQEGMKKLLTLDSPDEKVSFYEDINYSRHGCNLILNSDDQVYMSGGTTQIGTNLLSLETSIFRGFKEEDAVLGNVRFESYLKALYLVGYIQFENDPLIEKARQRYREGYRLQRFGTQTGNNTKFL</sequence>
<evidence type="ECO:0000313" key="1">
    <source>
        <dbReference type="EMBL" id="GAC44444.1"/>
    </source>
</evidence>
<keyword evidence="1" id="KW-0418">Kinase</keyword>
<dbReference type="OrthoDB" id="2605244at2"/>
<dbReference type="EMBL" id="BALG01000486">
    <property type="protein sequence ID" value="GAC44444.1"/>
    <property type="molecule type" value="Genomic_DNA"/>
</dbReference>
<protein>
    <submittedName>
        <fullName evidence="1">Pyruvate kinase</fullName>
    </submittedName>
</protein>
<dbReference type="RefSeq" id="WP_006288286.1">
    <property type="nucleotide sequence ID" value="NZ_BALG01000486.1"/>
</dbReference>
<keyword evidence="2" id="KW-1185">Reference proteome</keyword>
<evidence type="ECO:0000313" key="2">
    <source>
        <dbReference type="Proteomes" id="UP000029453"/>
    </source>
</evidence>
<dbReference type="Proteomes" id="UP000029453">
    <property type="component" value="Unassembled WGS sequence"/>
</dbReference>
<accession>M9M5M4</accession>
<dbReference type="GO" id="GO:0016301">
    <property type="term" value="F:kinase activity"/>
    <property type="evidence" value="ECO:0007669"/>
    <property type="project" value="UniProtKB-KW"/>
</dbReference>
<dbReference type="AlphaFoldDB" id="M9M5M4"/>
<gene>
    <name evidence="1" type="ORF">PPOP_3849</name>
</gene>
<keyword evidence="1" id="KW-0670">Pyruvate</keyword>
<comment type="caution">
    <text evidence="1">The sequence shown here is derived from an EMBL/GenBank/DDBJ whole genome shotgun (WGS) entry which is preliminary data.</text>
</comment>
<keyword evidence="1" id="KW-0808">Transferase</keyword>
<name>M9M5M4_PAEPP</name>
<reference evidence="1 2" key="1">
    <citation type="submission" date="2012-10" db="EMBL/GenBank/DDBJ databases">
        <title>Draft Genome Sequence of Paenibacillus popilliae ATCC 14706T.</title>
        <authorList>
            <person name="Iiyama K."/>
            <person name="Mori K."/>
            <person name="Mon H."/>
            <person name="Chieda Y."/>
            <person name="Lee J.M."/>
            <person name="Kusakabe T."/>
            <person name="Tashiro K."/>
            <person name="Asano S."/>
            <person name="Yasunaga-Aoki C."/>
            <person name="Shimizu S."/>
        </authorList>
    </citation>
    <scope>NUCLEOTIDE SEQUENCE [LARGE SCALE GENOMIC DNA]</scope>
    <source>
        <strain evidence="1 2">ATCC 14706</strain>
    </source>
</reference>
<proteinExistence type="predicted"/>
<organism evidence="1 2">
    <name type="scientific">Paenibacillus popilliae ATCC 14706</name>
    <dbReference type="NCBI Taxonomy" id="1212764"/>
    <lineage>
        <taxon>Bacteria</taxon>
        <taxon>Bacillati</taxon>
        <taxon>Bacillota</taxon>
        <taxon>Bacilli</taxon>
        <taxon>Bacillales</taxon>
        <taxon>Paenibacillaceae</taxon>
        <taxon>Paenibacillus</taxon>
    </lineage>
</organism>